<comment type="caution">
    <text evidence="1">The sequence shown here is derived from an EMBL/GenBank/DDBJ whole genome shotgun (WGS) entry which is preliminary data.</text>
</comment>
<reference evidence="1 2" key="1">
    <citation type="submission" date="2017-11" db="EMBL/GenBank/DDBJ databases">
        <title>Bradyrhizobium forestalis sp. nov., an efficient nitrogen-fixing bacterium isolated from nodules of forest legume species in the Amazon.</title>
        <authorList>
            <person name="Costa E.M."/>
            <person name="Guimaraes A."/>
            <person name="Carvalho T.S."/>
            <person name="Rodrigues T.L."/>
            <person name="Ribeiro P.R.A."/>
            <person name="Lebbe L."/>
            <person name="Willems A."/>
            <person name="Moreira F.M.S."/>
        </authorList>
    </citation>
    <scope>NUCLEOTIDE SEQUENCE [LARGE SCALE GENOMIC DNA]</scope>
    <source>
        <strain evidence="1 2">INPA54B</strain>
    </source>
</reference>
<protein>
    <submittedName>
        <fullName evidence="1">Uncharacterized protein</fullName>
    </submittedName>
</protein>
<gene>
    <name evidence="1" type="ORF">CVM73_35250</name>
</gene>
<dbReference type="SUPFAM" id="SSF89796">
    <property type="entry name" value="CoA-transferase family III (CaiB/BaiF)"/>
    <property type="match status" value="1"/>
</dbReference>
<evidence type="ECO:0000313" key="2">
    <source>
        <dbReference type="Proteomes" id="UP000231194"/>
    </source>
</evidence>
<accession>A0A2M8QYL3</accession>
<dbReference type="AlphaFoldDB" id="A0A2M8QYL3"/>
<sequence>MTSALGVDVTLEDSHLEQTIERAIAGERVDALVARLRTRGVAAQRLESVERVCARSTAMGDGTQETMTLVFERDEHHPSGHPVELIGRCAVRCARAGITSSTAPPNPAADTRSVLAELGYSEQTVRDMFDSQEVSESWATEYLPP</sequence>
<organism evidence="1 2">
    <name type="scientific">Bradyrhizobium forestalis</name>
    <dbReference type="NCBI Taxonomy" id="1419263"/>
    <lineage>
        <taxon>Bacteria</taxon>
        <taxon>Pseudomonadati</taxon>
        <taxon>Pseudomonadota</taxon>
        <taxon>Alphaproteobacteria</taxon>
        <taxon>Hyphomicrobiales</taxon>
        <taxon>Nitrobacteraceae</taxon>
        <taxon>Bradyrhizobium</taxon>
    </lineage>
</organism>
<dbReference type="EMBL" id="PGVG01000053">
    <property type="protein sequence ID" value="PJG50649.1"/>
    <property type="molecule type" value="Genomic_DNA"/>
</dbReference>
<proteinExistence type="predicted"/>
<dbReference type="Gene3D" id="3.40.50.10540">
    <property type="entry name" value="Crotonobetainyl-coa:carnitine coa-transferase, domain 1"/>
    <property type="match status" value="1"/>
</dbReference>
<keyword evidence="2" id="KW-1185">Reference proteome</keyword>
<dbReference type="Proteomes" id="UP000231194">
    <property type="component" value="Unassembled WGS sequence"/>
</dbReference>
<dbReference type="InterPro" id="IPR044855">
    <property type="entry name" value="CoA-Trfase_III_dom3_sf"/>
</dbReference>
<evidence type="ECO:0000313" key="1">
    <source>
        <dbReference type="EMBL" id="PJG50649.1"/>
    </source>
</evidence>
<dbReference type="InterPro" id="IPR023606">
    <property type="entry name" value="CoA-Trfase_III_dom_1_sf"/>
</dbReference>
<name>A0A2M8QYL3_9BRAD</name>
<dbReference type="Gene3D" id="3.30.1540.10">
    <property type="entry name" value="formyl-coa transferase, domain 3"/>
    <property type="match status" value="1"/>
</dbReference>